<evidence type="ECO:0000313" key="1">
    <source>
        <dbReference type="EMBL" id="MEQ2164988.1"/>
    </source>
</evidence>
<organism evidence="1 2">
    <name type="scientific">Goodea atripinnis</name>
    <dbReference type="NCBI Taxonomy" id="208336"/>
    <lineage>
        <taxon>Eukaryota</taxon>
        <taxon>Metazoa</taxon>
        <taxon>Chordata</taxon>
        <taxon>Craniata</taxon>
        <taxon>Vertebrata</taxon>
        <taxon>Euteleostomi</taxon>
        <taxon>Actinopterygii</taxon>
        <taxon>Neopterygii</taxon>
        <taxon>Teleostei</taxon>
        <taxon>Neoteleostei</taxon>
        <taxon>Acanthomorphata</taxon>
        <taxon>Ovalentaria</taxon>
        <taxon>Atherinomorphae</taxon>
        <taxon>Cyprinodontiformes</taxon>
        <taxon>Goodeidae</taxon>
        <taxon>Goodea</taxon>
    </lineage>
</organism>
<evidence type="ECO:0000313" key="2">
    <source>
        <dbReference type="Proteomes" id="UP001476798"/>
    </source>
</evidence>
<comment type="caution">
    <text evidence="1">The sequence shown here is derived from an EMBL/GenBank/DDBJ whole genome shotgun (WGS) entry which is preliminary data.</text>
</comment>
<accession>A0ABV0N0T6</accession>
<reference evidence="1 2" key="1">
    <citation type="submission" date="2021-06" db="EMBL/GenBank/DDBJ databases">
        <authorList>
            <person name="Palmer J.M."/>
        </authorList>
    </citation>
    <scope>NUCLEOTIDE SEQUENCE [LARGE SCALE GENOMIC DNA]</scope>
    <source>
        <strain evidence="1 2">GA_2019</strain>
        <tissue evidence="1">Muscle</tissue>
    </source>
</reference>
<proteinExistence type="predicted"/>
<keyword evidence="2" id="KW-1185">Reference proteome</keyword>
<sequence>MVVIEYSNTESISLNVRIDQYNGTIGKCKEFQEDLRIIDGHKLVDSFLSISAGSGFCHGPGLTVRSMAGNQPVYISFTNSAKNNGQISSQNDAKLADNFENSLRGSYPNNNQVLSIYLSLYVIC</sequence>
<protein>
    <submittedName>
        <fullName evidence="1">Uncharacterized protein</fullName>
    </submittedName>
</protein>
<gene>
    <name evidence="1" type="ORF">GOODEAATRI_012388</name>
</gene>
<dbReference type="Proteomes" id="UP001476798">
    <property type="component" value="Unassembled WGS sequence"/>
</dbReference>
<dbReference type="EMBL" id="JAHRIO010020783">
    <property type="protein sequence ID" value="MEQ2164988.1"/>
    <property type="molecule type" value="Genomic_DNA"/>
</dbReference>
<name>A0ABV0N0T6_9TELE</name>